<comment type="similarity">
    <text evidence="2">Belongs to the secretoglobin family.</text>
</comment>
<evidence type="ECO:0000256" key="3">
    <source>
        <dbReference type="ARBA" id="ARBA00022525"/>
    </source>
</evidence>
<comment type="caution">
    <text evidence="5">The sequence shown here is derived from an EMBL/GenBank/DDBJ whole genome shotgun (WGS) entry which is preliminary data.</text>
</comment>
<proteinExistence type="inferred from homology"/>
<comment type="subcellular location">
    <subcellularLocation>
        <location evidence="1">Secreted</location>
    </subcellularLocation>
</comment>
<evidence type="ECO:0000256" key="1">
    <source>
        <dbReference type="ARBA" id="ARBA00004613"/>
    </source>
</evidence>
<dbReference type="PANTHER" id="PTHR31708:SF0">
    <property type="entry name" value="ABPBG26-RELATED"/>
    <property type="match status" value="1"/>
</dbReference>
<dbReference type="PANTHER" id="PTHR31708">
    <property type="entry name" value="ABPBG26-RELATED"/>
    <property type="match status" value="1"/>
</dbReference>
<dbReference type="InterPro" id="IPR053723">
    <property type="entry name" value="Secretoglobin_Domain_sf"/>
</dbReference>
<evidence type="ECO:0000256" key="2">
    <source>
        <dbReference type="ARBA" id="ARBA00008650"/>
    </source>
</evidence>
<dbReference type="InterPro" id="IPR035960">
    <property type="entry name" value="Secretoglobin_sf"/>
</dbReference>
<dbReference type="InterPro" id="IPR016126">
    <property type="entry name" value="Secretoglobin"/>
</dbReference>
<keyword evidence="6" id="KW-1185">Reference proteome</keyword>
<gene>
    <name evidence="5" type="ORF">HPG69_012602</name>
</gene>
<keyword evidence="4" id="KW-0732">Signal</keyword>
<keyword evidence="3" id="KW-0964">Secreted</keyword>
<dbReference type="EMBL" id="JACDTQ010001023">
    <property type="protein sequence ID" value="KAF5924348.1"/>
    <property type="molecule type" value="Genomic_DNA"/>
</dbReference>
<name>A0A7J7F8W5_DICBM</name>
<dbReference type="Gene3D" id="1.20.920.50">
    <property type="match status" value="1"/>
</dbReference>
<dbReference type="PROSITE" id="PS51311">
    <property type="entry name" value="SCGB"/>
    <property type="match status" value="1"/>
</dbReference>
<reference evidence="5 6" key="1">
    <citation type="journal article" date="2020" name="Mol. Biol. Evol.">
        <title>Interspecific Gene Flow and the Evolution of Specialization in Black and White Rhinoceros.</title>
        <authorList>
            <person name="Moodley Y."/>
            <person name="Westbury M.V."/>
            <person name="Russo I.M."/>
            <person name="Gopalakrishnan S."/>
            <person name="Rakotoarivelo A."/>
            <person name="Olsen R.A."/>
            <person name="Prost S."/>
            <person name="Tunstall T."/>
            <person name="Ryder O.A."/>
            <person name="Dalen L."/>
            <person name="Bruford M.W."/>
        </authorList>
    </citation>
    <scope>NUCLEOTIDE SEQUENCE [LARGE SCALE GENOMIC DNA]</scope>
    <source>
        <strain evidence="5">SBR-YM</strain>
        <tissue evidence="5">Skin</tissue>
    </source>
</reference>
<sequence>MFFSVWDVSSPGRGQISLEGESGDTGYVSNFQVVRKQKPLTLVIPLTGCFLSVSSVEACPIFYEVFGMVALGDKTLLNVSLDLVSATEPEKIAIGKIQDCYNEAGPISKTLDLIVMSTITTSGECISHAVDTLTDFEEDLPQLIPLGR</sequence>
<dbReference type="GO" id="GO:0005615">
    <property type="term" value="C:extracellular space"/>
    <property type="evidence" value="ECO:0007669"/>
    <property type="project" value="InterPro"/>
</dbReference>
<evidence type="ECO:0000256" key="4">
    <source>
        <dbReference type="ARBA" id="ARBA00022729"/>
    </source>
</evidence>
<evidence type="ECO:0000313" key="5">
    <source>
        <dbReference type="EMBL" id="KAF5924348.1"/>
    </source>
</evidence>
<dbReference type="AlphaFoldDB" id="A0A7J7F8W5"/>
<accession>A0A7J7F8W5</accession>
<protein>
    <submittedName>
        <fullName evidence="5">Uncharacterized protein</fullName>
    </submittedName>
</protein>
<dbReference type="InterPro" id="IPR015332">
    <property type="entry name" value="CH2-like"/>
</dbReference>
<dbReference type="Proteomes" id="UP000551758">
    <property type="component" value="Unassembled WGS sequence"/>
</dbReference>
<dbReference type="SUPFAM" id="SSF48201">
    <property type="entry name" value="Uteroglobin-like"/>
    <property type="match status" value="1"/>
</dbReference>
<organism evidence="5 6">
    <name type="scientific">Diceros bicornis minor</name>
    <name type="common">South-central black rhinoceros</name>
    <dbReference type="NCBI Taxonomy" id="77932"/>
    <lineage>
        <taxon>Eukaryota</taxon>
        <taxon>Metazoa</taxon>
        <taxon>Chordata</taxon>
        <taxon>Craniata</taxon>
        <taxon>Vertebrata</taxon>
        <taxon>Euteleostomi</taxon>
        <taxon>Mammalia</taxon>
        <taxon>Eutheria</taxon>
        <taxon>Laurasiatheria</taxon>
        <taxon>Perissodactyla</taxon>
        <taxon>Rhinocerotidae</taxon>
        <taxon>Diceros</taxon>
    </lineage>
</organism>
<evidence type="ECO:0000313" key="6">
    <source>
        <dbReference type="Proteomes" id="UP000551758"/>
    </source>
</evidence>
<dbReference type="Pfam" id="PF09252">
    <property type="entry name" value="Feld-I_B"/>
    <property type="match status" value="1"/>
</dbReference>